<reference evidence="1 2" key="1">
    <citation type="submission" date="2020-04" db="EMBL/GenBank/DDBJ databases">
        <authorList>
            <person name="Liu A."/>
        </authorList>
    </citation>
    <scope>NUCLEOTIDE SEQUENCE [LARGE SCALE GENOMIC DNA]</scope>
    <source>
        <strain evidence="1 2">RZ02</strain>
    </source>
</reference>
<evidence type="ECO:0000313" key="1">
    <source>
        <dbReference type="EMBL" id="NMW31730.1"/>
    </source>
</evidence>
<dbReference type="RefSeq" id="WP_170011473.1">
    <property type="nucleotide sequence ID" value="NZ_JABCRE010000002.1"/>
</dbReference>
<comment type="caution">
    <text evidence="1">The sequence shown here is derived from an EMBL/GenBank/DDBJ whole genome shotgun (WGS) entry which is preliminary data.</text>
</comment>
<keyword evidence="2" id="KW-1185">Reference proteome</keyword>
<dbReference type="AlphaFoldDB" id="A0A848QLW6"/>
<sequence length="82" mass="9184">MRFFDIKCFTDEATAKAYYRNVIREDDEAAAIFVRDAGLLSHSHNNSPPQDIGPNENVYTVIRVPVGTKVAADQITLENTEI</sequence>
<gene>
    <name evidence="1" type="ORF">HKD42_06625</name>
</gene>
<accession>A0A848QLW6</accession>
<protein>
    <submittedName>
        <fullName evidence="1">Uncharacterized protein</fullName>
    </submittedName>
</protein>
<proteinExistence type="predicted"/>
<dbReference type="Proteomes" id="UP000561181">
    <property type="component" value="Unassembled WGS sequence"/>
</dbReference>
<dbReference type="EMBL" id="JABCRE010000002">
    <property type="protein sequence ID" value="NMW31730.1"/>
    <property type="molecule type" value="Genomic_DNA"/>
</dbReference>
<organism evidence="1 2">
    <name type="scientific">Pontixanthobacter rizhaonensis</name>
    <dbReference type="NCBI Taxonomy" id="2730337"/>
    <lineage>
        <taxon>Bacteria</taxon>
        <taxon>Pseudomonadati</taxon>
        <taxon>Pseudomonadota</taxon>
        <taxon>Alphaproteobacteria</taxon>
        <taxon>Sphingomonadales</taxon>
        <taxon>Erythrobacteraceae</taxon>
        <taxon>Pontixanthobacter</taxon>
    </lineage>
</organism>
<name>A0A848QLW6_9SPHN</name>
<evidence type="ECO:0000313" key="2">
    <source>
        <dbReference type="Proteomes" id="UP000561181"/>
    </source>
</evidence>